<keyword evidence="1" id="KW-1133">Transmembrane helix</keyword>
<reference evidence="4 5" key="1">
    <citation type="journal article" date="2012" name="Front. Microbiol.">
        <title>Redundancy and modularity in membrane-associated dissimilatory nitrate reduction in Bacillus.</title>
        <authorList>
            <person name="Heylen K."/>
            <person name="Keltjens J."/>
        </authorList>
    </citation>
    <scope>NUCLEOTIDE SEQUENCE [LARGE SCALE GENOMIC DNA]</scope>
    <source>
        <strain evidence="4 5">LMG 9581</strain>
    </source>
</reference>
<dbReference type="AlphaFoldDB" id="K6D3I2"/>
<evidence type="ECO:0000313" key="4">
    <source>
        <dbReference type="EMBL" id="EKN62598.1"/>
    </source>
</evidence>
<dbReference type="PATRIC" id="fig|1131731.3.peg.4246"/>
<evidence type="ECO:0000313" key="5">
    <source>
        <dbReference type="Proteomes" id="UP000006315"/>
    </source>
</evidence>
<name>K6D3I2_SCHAZ</name>
<dbReference type="Pfam" id="PF13791">
    <property type="entry name" value="Sigma_reg_C"/>
    <property type="match status" value="1"/>
</dbReference>
<keyword evidence="1" id="KW-0472">Membrane</keyword>
<dbReference type="InterPro" id="IPR029101">
    <property type="entry name" value="Sigma_reg_N"/>
</dbReference>
<evidence type="ECO:0000259" key="3">
    <source>
        <dbReference type="Pfam" id="PF13800"/>
    </source>
</evidence>
<dbReference type="RefSeq" id="WP_004432361.1">
    <property type="nucleotide sequence ID" value="NZ_AJLR01000155.1"/>
</dbReference>
<dbReference type="Proteomes" id="UP000006315">
    <property type="component" value="Unassembled WGS sequence"/>
</dbReference>
<evidence type="ECO:0008006" key="6">
    <source>
        <dbReference type="Google" id="ProtNLM"/>
    </source>
</evidence>
<sequence>MSDEFKRKLEAYEKGELSDIELEDFEKELEKLEKYQEFLEENSVEQIKDSNGNEKRQQKILRRSKWKARLQTAFSALALILAFTILSSILTAVYYSWGTPDRVDVFRNVIDYSLTITDPYGYLGGTSTNTGPFFGLNTERDLNKKVGDETVKVGELKTKFFFSAMSYPERINFGKVSDSNPNFLYPGGEVRNVSEWNKLERLPEGTVVSAYLSFAELIETEKVFQLFEGKEMDLIWLAVDTGFEEKNERVIFEPIGFPSFAIWHDDDMILDSREVKKGLFGKIVSEGHSSPSYTMGDQDVLHKQFLKTLYFLKDHERKVNNFVFGKLELSKRIDYLETNGFKHYGVVITGPTKEILKLREEPWVGGLKVDEVSFWNWND</sequence>
<protein>
    <recommendedName>
        <fullName evidence="6">Anti-sigma factor</fullName>
    </recommendedName>
</protein>
<comment type="caution">
    <text evidence="4">The sequence shown here is derived from an EMBL/GenBank/DDBJ whole genome shotgun (WGS) entry which is preliminary data.</text>
</comment>
<dbReference type="InterPro" id="IPR025672">
    <property type="entry name" value="Sigma_reg_C_dom"/>
</dbReference>
<feature type="domain" description="Sigma factor regulator C-terminal" evidence="2">
    <location>
        <begin position="199"/>
        <end position="371"/>
    </location>
</feature>
<dbReference type="EMBL" id="AJLR01000155">
    <property type="protein sequence ID" value="EKN62598.1"/>
    <property type="molecule type" value="Genomic_DNA"/>
</dbReference>
<dbReference type="Pfam" id="PF13800">
    <property type="entry name" value="Sigma_reg_N"/>
    <property type="match status" value="1"/>
</dbReference>
<evidence type="ECO:0000256" key="1">
    <source>
        <dbReference type="SAM" id="Phobius"/>
    </source>
</evidence>
<feature type="transmembrane region" description="Helical" evidence="1">
    <location>
        <begin position="72"/>
        <end position="97"/>
    </location>
</feature>
<dbReference type="STRING" id="1131731.BAZO_20818"/>
<gene>
    <name evidence="4" type="ORF">BAZO_20818</name>
</gene>
<accession>K6D3I2</accession>
<organism evidence="4 5">
    <name type="scientific">Schinkia azotoformans LMG 9581</name>
    <dbReference type="NCBI Taxonomy" id="1131731"/>
    <lineage>
        <taxon>Bacteria</taxon>
        <taxon>Bacillati</taxon>
        <taxon>Bacillota</taxon>
        <taxon>Bacilli</taxon>
        <taxon>Bacillales</taxon>
        <taxon>Bacillaceae</taxon>
        <taxon>Calidifontibacillus/Schinkia group</taxon>
        <taxon>Schinkia</taxon>
    </lineage>
</organism>
<keyword evidence="1" id="KW-0812">Transmembrane</keyword>
<proteinExistence type="predicted"/>
<evidence type="ECO:0000259" key="2">
    <source>
        <dbReference type="Pfam" id="PF13791"/>
    </source>
</evidence>
<feature type="domain" description="Sigma factor regulator N-terminal" evidence="3">
    <location>
        <begin position="58"/>
        <end position="151"/>
    </location>
</feature>
<keyword evidence="5" id="KW-1185">Reference proteome</keyword>